<dbReference type="PANTHER" id="PTHR12151">
    <property type="entry name" value="ELECTRON TRANSPORT PROTIN SCO1/SENC FAMILY MEMBER"/>
    <property type="match status" value="1"/>
</dbReference>
<evidence type="ECO:0000256" key="1">
    <source>
        <dbReference type="ARBA" id="ARBA00010996"/>
    </source>
</evidence>
<dbReference type="EMBL" id="BMXG01000004">
    <property type="protein sequence ID" value="GHB95443.1"/>
    <property type="molecule type" value="Genomic_DNA"/>
</dbReference>
<gene>
    <name evidence="6" type="ORF">GCM10007047_09010</name>
</gene>
<keyword evidence="4" id="KW-1015">Disulfide bond</keyword>
<protein>
    <recommendedName>
        <fullName evidence="5">Thioredoxin domain-containing protein</fullName>
    </recommendedName>
</protein>
<organism evidence="6 7">
    <name type="scientific">Cerasicoccus arenae</name>
    <dbReference type="NCBI Taxonomy" id="424488"/>
    <lineage>
        <taxon>Bacteria</taxon>
        <taxon>Pseudomonadati</taxon>
        <taxon>Verrucomicrobiota</taxon>
        <taxon>Opitutia</taxon>
        <taxon>Puniceicoccales</taxon>
        <taxon>Cerasicoccaceae</taxon>
        <taxon>Cerasicoccus</taxon>
    </lineage>
</organism>
<evidence type="ECO:0000259" key="5">
    <source>
        <dbReference type="PROSITE" id="PS51352"/>
    </source>
</evidence>
<evidence type="ECO:0000256" key="4">
    <source>
        <dbReference type="PIRSR" id="PIRSR603782-2"/>
    </source>
</evidence>
<dbReference type="Proteomes" id="UP000642829">
    <property type="component" value="Unassembled WGS sequence"/>
</dbReference>
<reference evidence="6" key="2">
    <citation type="submission" date="2020-09" db="EMBL/GenBank/DDBJ databases">
        <authorList>
            <person name="Sun Q."/>
            <person name="Kim S."/>
        </authorList>
    </citation>
    <scope>NUCLEOTIDE SEQUENCE</scope>
    <source>
        <strain evidence="6">KCTC 12870</strain>
    </source>
</reference>
<feature type="disulfide bond" description="Redox-active" evidence="4">
    <location>
        <begin position="129"/>
        <end position="135"/>
    </location>
</feature>
<feature type="binding site" evidence="3">
    <location>
        <position position="135"/>
    </location>
    <ligand>
        <name>Cu cation</name>
        <dbReference type="ChEBI" id="CHEBI:23378"/>
    </ligand>
</feature>
<dbReference type="Gene3D" id="3.40.30.10">
    <property type="entry name" value="Glutaredoxin"/>
    <property type="match status" value="1"/>
</dbReference>
<keyword evidence="3" id="KW-0479">Metal-binding</keyword>
<dbReference type="PROSITE" id="PS51352">
    <property type="entry name" value="THIOREDOXIN_2"/>
    <property type="match status" value="1"/>
</dbReference>
<dbReference type="InterPro" id="IPR036249">
    <property type="entry name" value="Thioredoxin-like_sf"/>
</dbReference>
<feature type="domain" description="Thioredoxin" evidence="5">
    <location>
        <begin position="91"/>
        <end position="255"/>
    </location>
</feature>
<proteinExistence type="inferred from homology"/>
<accession>A0A8J3DAJ3</accession>
<keyword evidence="7" id="KW-1185">Reference proteome</keyword>
<dbReference type="AlphaFoldDB" id="A0A8J3DAJ3"/>
<evidence type="ECO:0000313" key="6">
    <source>
        <dbReference type="EMBL" id="GHB95443.1"/>
    </source>
</evidence>
<feature type="binding site" evidence="3">
    <location>
        <position position="218"/>
    </location>
    <ligand>
        <name>Cu cation</name>
        <dbReference type="ChEBI" id="CHEBI:23378"/>
    </ligand>
</feature>
<dbReference type="GO" id="GO:0046872">
    <property type="term" value="F:metal ion binding"/>
    <property type="evidence" value="ECO:0007669"/>
    <property type="project" value="UniProtKB-KW"/>
</dbReference>
<comment type="similarity">
    <text evidence="1">Belongs to the SCO1/2 family.</text>
</comment>
<dbReference type="PANTHER" id="PTHR12151:SF25">
    <property type="entry name" value="LINALOOL DEHYDRATASE_ISOMERASE DOMAIN-CONTAINING PROTEIN"/>
    <property type="match status" value="1"/>
</dbReference>
<evidence type="ECO:0000256" key="3">
    <source>
        <dbReference type="PIRSR" id="PIRSR603782-1"/>
    </source>
</evidence>
<dbReference type="CDD" id="cd02968">
    <property type="entry name" value="SCO"/>
    <property type="match status" value="1"/>
</dbReference>
<reference evidence="6" key="1">
    <citation type="journal article" date="2014" name="Int. J. Syst. Evol. Microbiol.">
        <title>Complete genome sequence of Corynebacterium casei LMG S-19264T (=DSM 44701T), isolated from a smear-ripened cheese.</title>
        <authorList>
            <consortium name="US DOE Joint Genome Institute (JGI-PGF)"/>
            <person name="Walter F."/>
            <person name="Albersmeier A."/>
            <person name="Kalinowski J."/>
            <person name="Ruckert C."/>
        </authorList>
    </citation>
    <scope>NUCLEOTIDE SEQUENCE</scope>
    <source>
        <strain evidence="6">KCTC 12870</strain>
    </source>
</reference>
<dbReference type="InterPro" id="IPR003782">
    <property type="entry name" value="SCO1/SenC"/>
</dbReference>
<evidence type="ECO:0000256" key="2">
    <source>
        <dbReference type="ARBA" id="ARBA00023008"/>
    </source>
</evidence>
<sequence length="258" mass="28856">MGAQSITATVKSVDKEAQTLTLGDGRVVRVGAGDARIGYVGEEIRGELEPMTEPPTLYAIWPNDSIDRQIEKSVNESLHTETITQGRKAFRSLGDYLPDFALYDQEGNLVRKSTFRGNNVVYNFIFTRCQMPNMCPATTARMLRLQKLVDESQLRDVQLVTITFDPEYDTPGVLNEYAVQRGAHFKNFSLLTGDPDAIEDMMKQFGILTVDEDGTINHTMATVMVDGNGMVVYRKEGSLWTPEEFLDRLVEREAGKGS</sequence>
<evidence type="ECO:0000313" key="7">
    <source>
        <dbReference type="Proteomes" id="UP000642829"/>
    </source>
</evidence>
<dbReference type="InterPro" id="IPR013766">
    <property type="entry name" value="Thioredoxin_domain"/>
</dbReference>
<comment type="caution">
    <text evidence="6">The sequence shown here is derived from an EMBL/GenBank/DDBJ whole genome shotgun (WGS) entry which is preliminary data.</text>
</comment>
<feature type="binding site" evidence="3">
    <location>
        <position position="129"/>
    </location>
    <ligand>
        <name>Cu cation</name>
        <dbReference type="ChEBI" id="CHEBI:23378"/>
    </ligand>
</feature>
<keyword evidence="2 3" id="KW-0186">Copper</keyword>
<dbReference type="SUPFAM" id="SSF52833">
    <property type="entry name" value="Thioredoxin-like"/>
    <property type="match status" value="1"/>
</dbReference>
<dbReference type="Pfam" id="PF02630">
    <property type="entry name" value="SCO1-SenC"/>
    <property type="match status" value="1"/>
</dbReference>
<name>A0A8J3DAJ3_9BACT</name>